<feature type="non-terminal residue" evidence="2">
    <location>
        <position position="1"/>
    </location>
</feature>
<gene>
    <name evidence="2" type="ORF">Cadr_000021030</name>
</gene>
<dbReference type="EMBL" id="JWIN03000019">
    <property type="protein sequence ID" value="KAB1262619.1"/>
    <property type="molecule type" value="Genomic_DNA"/>
</dbReference>
<dbReference type="SMART" id="SM00349">
    <property type="entry name" value="KRAB"/>
    <property type="match status" value="1"/>
</dbReference>
<organism evidence="2 3">
    <name type="scientific">Camelus dromedarius</name>
    <name type="common">Dromedary</name>
    <name type="synonym">Arabian camel</name>
    <dbReference type="NCBI Taxonomy" id="9838"/>
    <lineage>
        <taxon>Eukaryota</taxon>
        <taxon>Metazoa</taxon>
        <taxon>Chordata</taxon>
        <taxon>Craniata</taxon>
        <taxon>Vertebrata</taxon>
        <taxon>Euteleostomi</taxon>
        <taxon>Mammalia</taxon>
        <taxon>Eutheria</taxon>
        <taxon>Laurasiatheria</taxon>
        <taxon>Artiodactyla</taxon>
        <taxon>Tylopoda</taxon>
        <taxon>Camelidae</taxon>
        <taxon>Camelus</taxon>
    </lineage>
</organism>
<evidence type="ECO:0000313" key="3">
    <source>
        <dbReference type="Proteomes" id="UP000299084"/>
    </source>
</evidence>
<evidence type="ECO:0000313" key="2">
    <source>
        <dbReference type="EMBL" id="KAB1262619.1"/>
    </source>
</evidence>
<dbReference type="PANTHER" id="PTHR23232">
    <property type="entry name" value="KRAB DOMAIN C2H2 ZINC FINGER"/>
    <property type="match status" value="1"/>
</dbReference>
<dbReference type="InterPro" id="IPR050169">
    <property type="entry name" value="Krueppel_C2H2_ZnF"/>
</dbReference>
<dbReference type="CDD" id="cd07765">
    <property type="entry name" value="KRAB_A-box"/>
    <property type="match status" value="1"/>
</dbReference>
<feature type="non-terminal residue" evidence="2">
    <location>
        <position position="134"/>
    </location>
</feature>
<dbReference type="Proteomes" id="UP000299084">
    <property type="component" value="Unassembled WGS sequence"/>
</dbReference>
<dbReference type="PROSITE" id="PS50805">
    <property type="entry name" value="KRAB"/>
    <property type="match status" value="1"/>
</dbReference>
<reference evidence="2 3" key="1">
    <citation type="journal article" date="2019" name="Mol. Ecol. Resour.">
        <title>Improving Illumina assemblies with Hi-C and long reads: an example with the North African dromedary.</title>
        <authorList>
            <person name="Elbers J.P."/>
            <person name="Rogers M.F."/>
            <person name="Perelman P.L."/>
            <person name="Proskuryakova A.A."/>
            <person name="Serdyukova N.A."/>
            <person name="Johnson W.E."/>
            <person name="Horin P."/>
            <person name="Corander J."/>
            <person name="Murphy D."/>
            <person name="Burger P.A."/>
        </authorList>
    </citation>
    <scope>NUCLEOTIDE SEQUENCE [LARGE SCALE GENOMIC DNA]</scope>
    <source>
        <strain evidence="2">Drom800</strain>
        <tissue evidence="2">Blood</tissue>
    </source>
</reference>
<dbReference type="SUPFAM" id="SSF109640">
    <property type="entry name" value="KRAB domain (Kruppel-associated box)"/>
    <property type="match status" value="1"/>
</dbReference>
<dbReference type="Pfam" id="PF01352">
    <property type="entry name" value="KRAB"/>
    <property type="match status" value="1"/>
</dbReference>
<dbReference type="Gene3D" id="6.10.140.140">
    <property type="match status" value="1"/>
</dbReference>
<sequence length="134" mass="15866">DVSVDFTQKDWQLLDPAQRLLYRDVMLDNCQHLVSLRHCVTKPELILKLEQGEEPWTLEGKLPSSSHPSELMRSHVRKNTDDFSGSGFLDIMHEKMHMRNKPWESDQKKKSHRQIEEFIQHQNSALEQLLEYNN</sequence>
<keyword evidence="3" id="KW-1185">Reference proteome</keyword>
<accession>A0A5N4CUU2</accession>
<comment type="caution">
    <text evidence="2">The sequence shown here is derived from an EMBL/GenBank/DDBJ whole genome shotgun (WGS) entry which is preliminary data.</text>
</comment>
<proteinExistence type="predicted"/>
<dbReference type="AlphaFoldDB" id="A0A5N4CUU2"/>
<dbReference type="GO" id="GO:0006355">
    <property type="term" value="P:regulation of DNA-templated transcription"/>
    <property type="evidence" value="ECO:0007669"/>
    <property type="project" value="InterPro"/>
</dbReference>
<dbReference type="InterPro" id="IPR036051">
    <property type="entry name" value="KRAB_dom_sf"/>
</dbReference>
<dbReference type="PANTHER" id="PTHR23232:SF117">
    <property type="entry name" value="KRAB DOMAIN-CONTAINING PROTEIN"/>
    <property type="match status" value="1"/>
</dbReference>
<feature type="domain" description="KRAB" evidence="1">
    <location>
        <begin position="1"/>
        <end position="68"/>
    </location>
</feature>
<protein>
    <submittedName>
        <fullName evidence="2">Zinc finger protein 37A</fullName>
    </submittedName>
</protein>
<name>A0A5N4CUU2_CAMDR</name>
<evidence type="ECO:0000259" key="1">
    <source>
        <dbReference type="PROSITE" id="PS50805"/>
    </source>
</evidence>
<dbReference type="InterPro" id="IPR001909">
    <property type="entry name" value="KRAB"/>
</dbReference>